<dbReference type="EMBL" id="KN833822">
    <property type="protein sequence ID" value="KIK17697.1"/>
    <property type="molecule type" value="Genomic_DNA"/>
</dbReference>
<name>A0A0C9Z5I6_9AGAM</name>
<evidence type="ECO:0000313" key="3">
    <source>
        <dbReference type="Proteomes" id="UP000054018"/>
    </source>
</evidence>
<evidence type="ECO:0000313" key="2">
    <source>
        <dbReference type="EMBL" id="KIK17697.1"/>
    </source>
</evidence>
<dbReference type="AlphaFoldDB" id="A0A0C9Z5I6"/>
<reference evidence="3" key="2">
    <citation type="submission" date="2015-01" db="EMBL/GenBank/DDBJ databases">
        <title>Evolutionary Origins and Diversification of the Mycorrhizal Mutualists.</title>
        <authorList>
            <consortium name="DOE Joint Genome Institute"/>
            <consortium name="Mycorrhizal Genomics Consortium"/>
            <person name="Kohler A."/>
            <person name="Kuo A."/>
            <person name="Nagy L.G."/>
            <person name="Floudas D."/>
            <person name="Copeland A."/>
            <person name="Barry K.W."/>
            <person name="Cichocki N."/>
            <person name="Veneault-Fourrey C."/>
            <person name="LaButti K."/>
            <person name="Lindquist E.A."/>
            <person name="Lipzen A."/>
            <person name="Lundell T."/>
            <person name="Morin E."/>
            <person name="Murat C."/>
            <person name="Riley R."/>
            <person name="Ohm R."/>
            <person name="Sun H."/>
            <person name="Tunlid A."/>
            <person name="Henrissat B."/>
            <person name="Grigoriev I.V."/>
            <person name="Hibbett D.S."/>
            <person name="Martin F."/>
        </authorList>
    </citation>
    <scope>NUCLEOTIDE SEQUENCE [LARGE SCALE GENOMIC DNA]</scope>
    <source>
        <strain evidence="3">441</strain>
    </source>
</reference>
<gene>
    <name evidence="2" type="ORF">PISMIDRAFT_14943</name>
</gene>
<feature type="region of interest" description="Disordered" evidence="1">
    <location>
        <begin position="1"/>
        <end position="39"/>
    </location>
</feature>
<reference evidence="2 3" key="1">
    <citation type="submission" date="2014-04" db="EMBL/GenBank/DDBJ databases">
        <authorList>
            <consortium name="DOE Joint Genome Institute"/>
            <person name="Kuo A."/>
            <person name="Kohler A."/>
            <person name="Costa M.D."/>
            <person name="Nagy L.G."/>
            <person name="Floudas D."/>
            <person name="Copeland A."/>
            <person name="Barry K.W."/>
            <person name="Cichocki N."/>
            <person name="Veneault-Fourrey C."/>
            <person name="LaButti K."/>
            <person name="Lindquist E.A."/>
            <person name="Lipzen A."/>
            <person name="Lundell T."/>
            <person name="Morin E."/>
            <person name="Murat C."/>
            <person name="Sun H."/>
            <person name="Tunlid A."/>
            <person name="Henrissat B."/>
            <person name="Grigoriev I.V."/>
            <person name="Hibbett D.S."/>
            <person name="Martin F."/>
            <person name="Nordberg H.P."/>
            <person name="Cantor M.N."/>
            <person name="Hua S.X."/>
        </authorList>
    </citation>
    <scope>NUCLEOTIDE SEQUENCE [LARGE SCALE GENOMIC DNA]</scope>
    <source>
        <strain evidence="2 3">441</strain>
    </source>
</reference>
<evidence type="ECO:0000256" key="1">
    <source>
        <dbReference type="SAM" id="MobiDB-lite"/>
    </source>
</evidence>
<dbReference type="STRING" id="765257.A0A0C9Z5I6"/>
<dbReference type="InterPro" id="IPR041078">
    <property type="entry name" value="Plavaka"/>
</dbReference>
<sequence length="491" mass="55870">MPAEQHQGSLPGEEQSQALPDGDGDSGNPPNDPSNLTPLAEFVGLGDRYYRNYHPNLTGHPCDSLGNFLPAGHPAKPLANMQPNDWSPYSSCLQFELADFLFTHSQMSAANINELLTLWNTSLLSTGGQPIFRDSSEMYKTIDCTPLGDVQWENFSTSYTGEWPTENVPPWMNDTYDIWFQNPKEEYESATDSRQWEDFMSGDWAWKQAPFTSGFPRVDIYKLITPDILHQIIKGTFKDHLVEWVESYLKVMHGTAKANAILDDIDWRIAAVAPFMGLHRFPEGCHFKQWTGNDSKVLMKVYLPAIEGHVPAKIVQTFHALLEFTYLVRHNVITEEILVAIEDAINHFHKHREIFRQSGTIQTFSLPHQHAMKHYPDLIRLFGAPNGLCTSITESKHIDVVKDPYQQTNRNKPLGQMLIINQRLDKLAASRRDFRSPYSLGLNISVISIVITALHHFPQQAAPPKSSPPLHSRLTRLIEHFFRLELPPRPD</sequence>
<keyword evidence="3" id="KW-1185">Reference proteome</keyword>
<organism evidence="2 3">
    <name type="scientific">Pisolithus microcarpus 441</name>
    <dbReference type="NCBI Taxonomy" id="765257"/>
    <lineage>
        <taxon>Eukaryota</taxon>
        <taxon>Fungi</taxon>
        <taxon>Dikarya</taxon>
        <taxon>Basidiomycota</taxon>
        <taxon>Agaricomycotina</taxon>
        <taxon>Agaricomycetes</taxon>
        <taxon>Agaricomycetidae</taxon>
        <taxon>Boletales</taxon>
        <taxon>Sclerodermatineae</taxon>
        <taxon>Pisolithaceae</taxon>
        <taxon>Pisolithus</taxon>
    </lineage>
</organism>
<protein>
    <submittedName>
        <fullName evidence="2">Uncharacterized protein</fullName>
    </submittedName>
</protein>
<dbReference type="Pfam" id="PF18759">
    <property type="entry name" value="Plavaka"/>
    <property type="match status" value="2"/>
</dbReference>
<dbReference type="HOGENOM" id="CLU_006344_1_1_1"/>
<accession>A0A0C9Z5I6</accession>
<proteinExistence type="predicted"/>
<dbReference type="Proteomes" id="UP000054018">
    <property type="component" value="Unassembled WGS sequence"/>
</dbReference>
<feature type="compositionally biased region" description="Low complexity" evidence="1">
    <location>
        <begin position="26"/>
        <end position="35"/>
    </location>
</feature>